<name>A0A382BVC9_9ZZZZ</name>
<reference evidence="1" key="1">
    <citation type="submission" date="2018-05" db="EMBL/GenBank/DDBJ databases">
        <authorList>
            <person name="Lanie J.A."/>
            <person name="Ng W.-L."/>
            <person name="Kazmierczak K.M."/>
            <person name="Andrzejewski T.M."/>
            <person name="Davidsen T.M."/>
            <person name="Wayne K.J."/>
            <person name="Tettelin H."/>
            <person name="Glass J.I."/>
            <person name="Rusch D."/>
            <person name="Podicherti R."/>
            <person name="Tsui H.-C.T."/>
            <person name="Winkler M.E."/>
        </authorList>
    </citation>
    <scope>NUCLEOTIDE SEQUENCE</scope>
</reference>
<organism evidence="1">
    <name type="scientific">marine metagenome</name>
    <dbReference type="NCBI Taxonomy" id="408172"/>
    <lineage>
        <taxon>unclassified sequences</taxon>
        <taxon>metagenomes</taxon>
        <taxon>ecological metagenomes</taxon>
    </lineage>
</organism>
<proteinExistence type="predicted"/>
<sequence>MTAEIRKDIKGIDRFIFENGLDNSKLHMHISEAAPNQ</sequence>
<protein>
    <submittedName>
        <fullName evidence="1">Uncharacterized protein</fullName>
    </submittedName>
</protein>
<dbReference type="EMBL" id="UINC01031475">
    <property type="protein sequence ID" value="SVB17584.1"/>
    <property type="molecule type" value="Genomic_DNA"/>
</dbReference>
<gene>
    <name evidence="1" type="ORF">METZ01_LOCUS170438</name>
</gene>
<dbReference type="AlphaFoldDB" id="A0A382BVC9"/>
<feature type="non-terminal residue" evidence="1">
    <location>
        <position position="37"/>
    </location>
</feature>
<accession>A0A382BVC9</accession>
<evidence type="ECO:0000313" key="1">
    <source>
        <dbReference type="EMBL" id="SVB17584.1"/>
    </source>
</evidence>